<sequence length="490" mass="51426">MRTPSVAALIVSALMSGSALAGQPPYGTDAPDIPVSSQDRVYAAEQFSNTVSVTDPSTNTLLGVISLGQLSPSQLSPLYTGQSLVHGLGFSPDNKTLAVVSIGSNSVTFIDTQTNEVKHTTYVGRAPHEAFFTPDGSEVWVTVRGEDYVSVIDANTYEEKERITVPNGPGMTIFAPDGQYAYVCSSFTPETSVIDVSTREIVGTVPQVSPFCPNIAVTPDGSQVWFTLKDTGKTQVFDGRPPFAMLSTMDTGPISNHVNIANNANGTFAYVTIGGLNQVKVINTENFEEVATIPTGDLPHGVWPSGDGTMVYVGLENADELIAIDTMTNEVVGTVPIGQAPQAVVYVPQAVTEGDGTANLLPLGVADETNHYLLAGVSAAADEPVPTNVTLFNQGPSQILEASVTGLQAGQSYVLGLADNSDGTGNFEPLAQFMTNPAGAAIVNAVGNIQERLDGDQGQNPRFIVIVEGTTDQPGDPVQIQDMTPQDATD</sequence>
<dbReference type="RefSeq" id="WP_189437754.1">
    <property type="nucleotide sequence ID" value="NZ_BMXE01000006.1"/>
</dbReference>
<protein>
    <submittedName>
        <fullName evidence="3">Uncharacterized protein</fullName>
    </submittedName>
</protein>
<dbReference type="InterPro" id="IPR011045">
    <property type="entry name" value="N2O_reductase_N"/>
</dbReference>
<evidence type="ECO:0000256" key="2">
    <source>
        <dbReference type="SAM" id="SignalP"/>
    </source>
</evidence>
<dbReference type="InterPro" id="IPR051200">
    <property type="entry name" value="Host-pathogen_enzymatic-act"/>
</dbReference>
<feature type="compositionally biased region" description="Polar residues" evidence="1">
    <location>
        <begin position="481"/>
        <end position="490"/>
    </location>
</feature>
<dbReference type="InterPro" id="IPR019405">
    <property type="entry name" value="Lactonase_7-beta_prop"/>
</dbReference>
<dbReference type="Pfam" id="PF10282">
    <property type="entry name" value="Lactonase"/>
    <property type="match status" value="1"/>
</dbReference>
<organism evidence="3 4">
    <name type="scientific">Pseudovibrio japonicus</name>
    <dbReference type="NCBI Taxonomy" id="366534"/>
    <lineage>
        <taxon>Bacteria</taxon>
        <taxon>Pseudomonadati</taxon>
        <taxon>Pseudomonadota</taxon>
        <taxon>Alphaproteobacteria</taxon>
        <taxon>Hyphomicrobiales</taxon>
        <taxon>Stappiaceae</taxon>
        <taxon>Pseudovibrio</taxon>
    </lineage>
</organism>
<dbReference type="InterPro" id="IPR011964">
    <property type="entry name" value="YVTN_b-propeller_repeat"/>
</dbReference>
<dbReference type="InterPro" id="IPR015943">
    <property type="entry name" value="WD40/YVTN_repeat-like_dom_sf"/>
</dbReference>
<evidence type="ECO:0000256" key="1">
    <source>
        <dbReference type="SAM" id="MobiDB-lite"/>
    </source>
</evidence>
<dbReference type="Gene3D" id="2.130.10.10">
    <property type="entry name" value="YVTN repeat-like/Quinoprotein amine dehydrogenase"/>
    <property type="match status" value="2"/>
</dbReference>
<dbReference type="Proteomes" id="UP000637980">
    <property type="component" value="Unassembled WGS sequence"/>
</dbReference>
<dbReference type="PANTHER" id="PTHR47197:SF3">
    <property type="entry name" value="DIHYDRO-HEME D1 DEHYDROGENASE"/>
    <property type="match status" value="1"/>
</dbReference>
<dbReference type="SUPFAM" id="SSF50974">
    <property type="entry name" value="Nitrous oxide reductase, N-terminal domain"/>
    <property type="match status" value="1"/>
</dbReference>
<keyword evidence="4" id="KW-1185">Reference proteome</keyword>
<dbReference type="NCBIfam" id="TIGR02276">
    <property type="entry name" value="beta_rpt_yvtn"/>
    <property type="match status" value="2"/>
</dbReference>
<accession>A0ABQ3EJE7</accession>
<evidence type="ECO:0000313" key="3">
    <source>
        <dbReference type="EMBL" id="GHB39877.1"/>
    </source>
</evidence>
<comment type="caution">
    <text evidence="3">The sequence shown here is derived from an EMBL/GenBank/DDBJ whole genome shotgun (WGS) entry which is preliminary data.</text>
</comment>
<feature type="signal peptide" evidence="2">
    <location>
        <begin position="1"/>
        <end position="21"/>
    </location>
</feature>
<feature type="chain" id="PRO_5046578262" evidence="2">
    <location>
        <begin position="22"/>
        <end position="490"/>
    </location>
</feature>
<name>A0ABQ3EJE7_9HYPH</name>
<gene>
    <name evidence="3" type="ORF">GCM10007094_31420</name>
</gene>
<evidence type="ECO:0000313" key="4">
    <source>
        <dbReference type="Proteomes" id="UP000637980"/>
    </source>
</evidence>
<feature type="region of interest" description="Disordered" evidence="1">
    <location>
        <begin position="470"/>
        <end position="490"/>
    </location>
</feature>
<reference evidence="4" key="1">
    <citation type="journal article" date="2019" name="Int. J. Syst. Evol. Microbiol.">
        <title>The Global Catalogue of Microorganisms (GCM) 10K type strain sequencing project: providing services to taxonomists for standard genome sequencing and annotation.</title>
        <authorList>
            <consortium name="The Broad Institute Genomics Platform"/>
            <consortium name="The Broad Institute Genome Sequencing Center for Infectious Disease"/>
            <person name="Wu L."/>
            <person name="Ma J."/>
        </authorList>
    </citation>
    <scope>NUCLEOTIDE SEQUENCE [LARGE SCALE GENOMIC DNA]</scope>
    <source>
        <strain evidence="4">KCTC 12861</strain>
    </source>
</reference>
<proteinExistence type="predicted"/>
<dbReference type="PANTHER" id="PTHR47197">
    <property type="entry name" value="PROTEIN NIRF"/>
    <property type="match status" value="1"/>
</dbReference>
<keyword evidence="2" id="KW-0732">Signal</keyword>
<dbReference type="EMBL" id="BMXE01000006">
    <property type="protein sequence ID" value="GHB39877.1"/>
    <property type="molecule type" value="Genomic_DNA"/>
</dbReference>